<gene>
    <name evidence="1" type="ORF">MLD38_023728</name>
</gene>
<dbReference type="Proteomes" id="UP001057402">
    <property type="component" value="Chromosome 7"/>
</dbReference>
<keyword evidence="2" id="KW-1185">Reference proteome</keyword>
<evidence type="ECO:0000313" key="2">
    <source>
        <dbReference type="Proteomes" id="UP001057402"/>
    </source>
</evidence>
<protein>
    <submittedName>
        <fullName evidence="1">Uncharacterized protein</fullName>
    </submittedName>
</protein>
<comment type="caution">
    <text evidence="1">The sequence shown here is derived from an EMBL/GenBank/DDBJ whole genome shotgun (WGS) entry which is preliminary data.</text>
</comment>
<dbReference type="EMBL" id="CM042886">
    <property type="protein sequence ID" value="KAI4338703.1"/>
    <property type="molecule type" value="Genomic_DNA"/>
</dbReference>
<accession>A0ACB9NRF9</accession>
<proteinExistence type="predicted"/>
<sequence>MKELAPLLSPKFIRDGIDVQTGCRVLGISDKEITVKTKSKGEAHQVPYGLVVWSTGIGPRPLVQDFMEQIDQGKRRMLATDEWLRVKGTENVYALGDCATIDQRKVVEDILSIFKAADKDNSGTLTIEEFQDILKGRVYQTTAQVAAQQGSYLAKCFNRRKQCAEHPEGPRRFRASGRHQFILFGAPIFCMTLSFLLRFGIDLIQLSCFCKGTSTLTVRSSRRGASGCGIAWRLGFHGSQHPVAVVFCLCQQAGQLAD</sequence>
<evidence type="ECO:0000313" key="1">
    <source>
        <dbReference type="EMBL" id="KAI4338703.1"/>
    </source>
</evidence>
<organism evidence="1 2">
    <name type="scientific">Melastoma candidum</name>
    <dbReference type="NCBI Taxonomy" id="119954"/>
    <lineage>
        <taxon>Eukaryota</taxon>
        <taxon>Viridiplantae</taxon>
        <taxon>Streptophyta</taxon>
        <taxon>Embryophyta</taxon>
        <taxon>Tracheophyta</taxon>
        <taxon>Spermatophyta</taxon>
        <taxon>Magnoliopsida</taxon>
        <taxon>eudicotyledons</taxon>
        <taxon>Gunneridae</taxon>
        <taxon>Pentapetalae</taxon>
        <taxon>rosids</taxon>
        <taxon>malvids</taxon>
        <taxon>Myrtales</taxon>
        <taxon>Melastomataceae</taxon>
        <taxon>Melastomatoideae</taxon>
        <taxon>Melastomateae</taxon>
        <taxon>Melastoma</taxon>
    </lineage>
</organism>
<reference evidence="2" key="1">
    <citation type="journal article" date="2023" name="Front. Plant Sci.">
        <title>Chromosomal-level genome assembly of Melastoma candidum provides insights into trichome evolution.</title>
        <authorList>
            <person name="Zhong Y."/>
            <person name="Wu W."/>
            <person name="Sun C."/>
            <person name="Zou P."/>
            <person name="Liu Y."/>
            <person name="Dai S."/>
            <person name="Zhou R."/>
        </authorList>
    </citation>
    <scope>NUCLEOTIDE SEQUENCE [LARGE SCALE GENOMIC DNA]</scope>
</reference>
<name>A0ACB9NRF9_9MYRT</name>